<organism evidence="1 2">
    <name type="scientific">Panagrolaimus sp. ES5</name>
    <dbReference type="NCBI Taxonomy" id="591445"/>
    <lineage>
        <taxon>Eukaryota</taxon>
        <taxon>Metazoa</taxon>
        <taxon>Ecdysozoa</taxon>
        <taxon>Nematoda</taxon>
        <taxon>Chromadorea</taxon>
        <taxon>Rhabditida</taxon>
        <taxon>Tylenchina</taxon>
        <taxon>Panagrolaimomorpha</taxon>
        <taxon>Panagrolaimoidea</taxon>
        <taxon>Panagrolaimidae</taxon>
        <taxon>Panagrolaimus</taxon>
    </lineage>
</organism>
<protein>
    <submittedName>
        <fullName evidence="2">Uncharacterized protein</fullName>
    </submittedName>
</protein>
<reference evidence="2" key="1">
    <citation type="submission" date="2022-11" db="UniProtKB">
        <authorList>
            <consortium name="WormBaseParasite"/>
        </authorList>
    </citation>
    <scope>IDENTIFICATION</scope>
</reference>
<dbReference type="Proteomes" id="UP000887579">
    <property type="component" value="Unplaced"/>
</dbReference>
<accession>A0AC34GBV3</accession>
<evidence type="ECO:0000313" key="1">
    <source>
        <dbReference type="Proteomes" id="UP000887579"/>
    </source>
</evidence>
<dbReference type="WBParaSite" id="ES5_v2.g26934.t1">
    <property type="protein sequence ID" value="ES5_v2.g26934.t1"/>
    <property type="gene ID" value="ES5_v2.g26934"/>
</dbReference>
<name>A0AC34GBV3_9BILA</name>
<proteinExistence type="predicted"/>
<evidence type="ECO:0000313" key="2">
    <source>
        <dbReference type="WBParaSite" id="ES5_v2.g26934.t1"/>
    </source>
</evidence>
<sequence>MGKCINSVNVPAWVPFAITVGIAVFSFALVFICYVKLYCERKREYYGSIEEMSEEERDFEDEEDNEMHHAGEVKVVTFTGNGGAAAKIYMKNLKKQKVPSSPNFFDYDFAWNVTLDKYNIAQVLCDKIKFMVLDAVRENLHKNLGTKEETFKLAQYIVSLVKVEMDKLIADKALMCHGFVFEEKKCIVMGQDINDHSSASEIFAFEMAEPVQLTLIFHEFDDYEGPPSSTQAATSLTQASSTSS</sequence>